<name>A0A918MRD8_9FLAO</name>
<protein>
    <recommendedName>
        <fullName evidence="1">TPM domain-containing protein</fullName>
    </recommendedName>
</protein>
<proteinExistence type="predicted"/>
<evidence type="ECO:0000313" key="2">
    <source>
        <dbReference type="EMBL" id="GGW47494.1"/>
    </source>
</evidence>
<reference evidence="2" key="1">
    <citation type="journal article" date="2014" name="Int. J. Syst. Evol. Microbiol.">
        <title>Complete genome sequence of Corynebacterium casei LMG S-19264T (=DSM 44701T), isolated from a smear-ripened cheese.</title>
        <authorList>
            <consortium name="US DOE Joint Genome Institute (JGI-PGF)"/>
            <person name="Walter F."/>
            <person name="Albersmeier A."/>
            <person name="Kalinowski J."/>
            <person name="Ruckert C."/>
        </authorList>
    </citation>
    <scope>NUCLEOTIDE SEQUENCE</scope>
    <source>
        <strain evidence="2">KCTC 12113</strain>
    </source>
</reference>
<comment type="caution">
    <text evidence="2">The sequence shown here is derived from an EMBL/GenBank/DDBJ whole genome shotgun (WGS) entry which is preliminary data.</text>
</comment>
<dbReference type="InterPro" id="IPR007621">
    <property type="entry name" value="TPM_dom"/>
</dbReference>
<organism evidence="2 3">
    <name type="scientific">Arenibacter certesii</name>
    <dbReference type="NCBI Taxonomy" id="228955"/>
    <lineage>
        <taxon>Bacteria</taxon>
        <taxon>Pseudomonadati</taxon>
        <taxon>Bacteroidota</taxon>
        <taxon>Flavobacteriia</taxon>
        <taxon>Flavobacteriales</taxon>
        <taxon>Flavobacteriaceae</taxon>
        <taxon>Arenibacter</taxon>
    </lineage>
</organism>
<dbReference type="RefSeq" id="WP_026814527.1">
    <property type="nucleotide sequence ID" value="NZ_BMWP01000032.1"/>
</dbReference>
<dbReference type="Pfam" id="PF04536">
    <property type="entry name" value="TPM_phosphatase"/>
    <property type="match status" value="1"/>
</dbReference>
<evidence type="ECO:0000313" key="3">
    <source>
        <dbReference type="Proteomes" id="UP000634668"/>
    </source>
</evidence>
<accession>A0A918MRD8</accession>
<evidence type="ECO:0000259" key="1">
    <source>
        <dbReference type="Pfam" id="PF04536"/>
    </source>
</evidence>
<dbReference type="PANTHER" id="PTHR30373">
    <property type="entry name" value="UPF0603 PROTEIN YGCG"/>
    <property type="match status" value="1"/>
</dbReference>
<dbReference type="Proteomes" id="UP000634668">
    <property type="component" value="Unassembled WGS sequence"/>
</dbReference>
<dbReference type="Gene3D" id="3.10.310.50">
    <property type="match status" value="1"/>
</dbReference>
<feature type="domain" description="TPM" evidence="1">
    <location>
        <begin position="4"/>
        <end position="118"/>
    </location>
</feature>
<gene>
    <name evidence="2" type="ORF">GCM10007383_34430</name>
</gene>
<keyword evidence="3" id="KW-1185">Reference proteome</keyword>
<dbReference type="EMBL" id="BMWP01000032">
    <property type="protein sequence ID" value="GGW47494.1"/>
    <property type="molecule type" value="Genomic_DNA"/>
</dbReference>
<dbReference type="AlphaFoldDB" id="A0A918MRD8"/>
<sequence length="145" mass="16455">MSASEDFLTAIEEQEVIEAIRTAERNTSGEIRVHIENGIGKDPLERAKEVFHHLKMYNTKNDNGVLIYIAAKDHTFAICGGKGIDQVVPRNFWDATKNTIISHFKEKRFKQGLTEGILLAGKELKTHFPWREDDTNELSDEISKG</sequence>
<reference evidence="2" key="2">
    <citation type="submission" date="2020-09" db="EMBL/GenBank/DDBJ databases">
        <authorList>
            <person name="Sun Q."/>
            <person name="Kim S."/>
        </authorList>
    </citation>
    <scope>NUCLEOTIDE SEQUENCE</scope>
    <source>
        <strain evidence="2">KCTC 12113</strain>
    </source>
</reference>
<dbReference type="PANTHER" id="PTHR30373:SF8">
    <property type="entry name" value="BLL7265 PROTEIN"/>
    <property type="match status" value="1"/>
</dbReference>